<gene>
    <name evidence="3" type="ORF">OE88DRAFT_1652083</name>
</gene>
<dbReference type="PROSITE" id="PS00109">
    <property type="entry name" value="PROTEIN_KINASE_TYR"/>
    <property type="match status" value="1"/>
</dbReference>
<proteinExistence type="predicted"/>
<feature type="region of interest" description="Disordered" evidence="1">
    <location>
        <begin position="19"/>
        <end position="38"/>
    </location>
</feature>
<evidence type="ECO:0000256" key="1">
    <source>
        <dbReference type="SAM" id="MobiDB-lite"/>
    </source>
</evidence>
<feature type="compositionally biased region" description="Low complexity" evidence="1">
    <location>
        <begin position="19"/>
        <end position="28"/>
    </location>
</feature>
<dbReference type="InterPro" id="IPR008266">
    <property type="entry name" value="Tyr_kinase_AS"/>
</dbReference>
<name>A0A5C3NFB0_9AGAM</name>
<dbReference type="PANTHER" id="PTHR38248:SF2">
    <property type="entry name" value="FUNK1 11"/>
    <property type="match status" value="1"/>
</dbReference>
<organism evidence="3 4">
    <name type="scientific">Heliocybe sulcata</name>
    <dbReference type="NCBI Taxonomy" id="5364"/>
    <lineage>
        <taxon>Eukaryota</taxon>
        <taxon>Fungi</taxon>
        <taxon>Dikarya</taxon>
        <taxon>Basidiomycota</taxon>
        <taxon>Agaricomycotina</taxon>
        <taxon>Agaricomycetes</taxon>
        <taxon>Gloeophyllales</taxon>
        <taxon>Gloeophyllaceae</taxon>
        <taxon>Heliocybe</taxon>
    </lineage>
</organism>
<sequence length="746" mass="84237">MDEKWVFRSPRLFVDTHLPVPRGRGAPPRMRRSTKPFDRMKNIDPANENAMYATFRECVEKYRLCPNYTFVATPHAADPNDGQGKGCQMPDLGLYRSEDVGGLHAKNGKPKPDWAKVCLTVEVKSIKQGYAADPFVDGEGEISEPGISNVRRSSRGQTTGYAMTQWKHQQRVFLFSLQILGTRARFFRWDKSGSVVTRAFDYIDEPQIMVDFLWRLCHMSDVEQGWDPTAELIDRESAEGQSILNDAKLDCSPPHVISYWKESLEGDRPLWKLKVGGCTCGSHSQKLEDGEPSTELPAPARYFYVGKPHFVAYGMTGRGTRGYIAMDIETKQLCYLKDCWRISLEGIEREGDVLRTLHASGAKYVPTLICDGDVCSCGHPESVDAAYPQSMLTDTLWEGDPYEKNPLKSHIHYRMAVQEIGKPLSTFENSRELVRVIRLAIKAHRDAYQKAGVLHRDISAGNILINVTRAEDGEWKVGALLNDWDLSKNIHKLGSPRQPDRTGTWEFMSIALLQDCGKVHEVSDDLESFIHVLVYEAVRYLPLMDDLSDVSVPQFMRQYFDASIGRADGQMTGGHCKRANVLQGYLGLTGHIQAQNAHIDGIISVAFSWLAAHYHRLSIRRSALESVLTTSTQFAKTADDQWNARMEKEDIGSDEDGAEDIDPAPQSPIDDGRAARIATHIPLMRLFREHLLDRSSWDPADRDPGEDRLKNKPSPRPNSRKRLRSTHEPAQTPSRSSRGRKQKARW</sequence>
<feature type="region of interest" description="Disordered" evidence="1">
    <location>
        <begin position="695"/>
        <end position="746"/>
    </location>
</feature>
<feature type="region of interest" description="Disordered" evidence="1">
    <location>
        <begin position="649"/>
        <end position="673"/>
    </location>
</feature>
<dbReference type="OrthoDB" id="5592585at2759"/>
<evidence type="ECO:0000313" key="3">
    <source>
        <dbReference type="EMBL" id="TFK55665.1"/>
    </source>
</evidence>
<protein>
    <recommendedName>
        <fullName evidence="2">Protein kinase domain-containing protein</fullName>
    </recommendedName>
</protein>
<accession>A0A5C3NFB0</accession>
<feature type="compositionally biased region" description="Basic and acidic residues" evidence="1">
    <location>
        <begin position="695"/>
        <end position="710"/>
    </location>
</feature>
<dbReference type="EMBL" id="ML213504">
    <property type="protein sequence ID" value="TFK55665.1"/>
    <property type="molecule type" value="Genomic_DNA"/>
</dbReference>
<dbReference type="Gene3D" id="1.10.510.10">
    <property type="entry name" value="Transferase(Phosphotransferase) domain 1"/>
    <property type="match status" value="1"/>
</dbReference>
<dbReference type="PANTHER" id="PTHR38248">
    <property type="entry name" value="FUNK1 6"/>
    <property type="match status" value="1"/>
</dbReference>
<dbReference type="InterPro" id="IPR000719">
    <property type="entry name" value="Prot_kinase_dom"/>
</dbReference>
<dbReference type="InterPro" id="IPR040976">
    <property type="entry name" value="Pkinase_fungal"/>
</dbReference>
<dbReference type="AlphaFoldDB" id="A0A5C3NFB0"/>
<dbReference type="GO" id="GO:0005524">
    <property type="term" value="F:ATP binding"/>
    <property type="evidence" value="ECO:0007669"/>
    <property type="project" value="InterPro"/>
</dbReference>
<keyword evidence="4" id="KW-1185">Reference proteome</keyword>
<dbReference type="Proteomes" id="UP000305948">
    <property type="component" value="Unassembled WGS sequence"/>
</dbReference>
<feature type="compositionally biased region" description="Basic residues" evidence="1">
    <location>
        <begin position="737"/>
        <end position="746"/>
    </location>
</feature>
<dbReference type="Pfam" id="PF17667">
    <property type="entry name" value="Pkinase_fungal"/>
    <property type="match status" value="1"/>
</dbReference>
<reference evidence="3 4" key="1">
    <citation type="journal article" date="2019" name="Nat. Ecol. Evol.">
        <title>Megaphylogeny resolves global patterns of mushroom evolution.</title>
        <authorList>
            <person name="Varga T."/>
            <person name="Krizsan K."/>
            <person name="Foldi C."/>
            <person name="Dima B."/>
            <person name="Sanchez-Garcia M."/>
            <person name="Sanchez-Ramirez S."/>
            <person name="Szollosi G.J."/>
            <person name="Szarkandi J.G."/>
            <person name="Papp V."/>
            <person name="Albert L."/>
            <person name="Andreopoulos W."/>
            <person name="Angelini C."/>
            <person name="Antonin V."/>
            <person name="Barry K.W."/>
            <person name="Bougher N.L."/>
            <person name="Buchanan P."/>
            <person name="Buyck B."/>
            <person name="Bense V."/>
            <person name="Catcheside P."/>
            <person name="Chovatia M."/>
            <person name="Cooper J."/>
            <person name="Damon W."/>
            <person name="Desjardin D."/>
            <person name="Finy P."/>
            <person name="Geml J."/>
            <person name="Haridas S."/>
            <person name="Hughes K."/>
            <person name="Justo A."/>
            <person name="Karasinski D."/>
            <person name="Kautmanova I."/>
            <person name="Kiss B."/>
            <person name="Kocsube S."/>
            <person name="Kotiranta H."/>
            <person name="LaButti K.M."/>
            <person name="Lechner B.E."/>
            <person name="Liimatainen K."/>
            <person name="Lipzen A."/>
            <person name="Lukacs Z."/>
            <person name="Mihaltcheva S."/>
            <person name="Morgado L.N."/>
            <person name="Niskanen T."/>
            <person name="Noordeloos M.E."/>
            <person name="Ohm R.A."/>
            <person name="Ortiz-Santana B."/>
            <person name="Ovrebo C."/>
            <person name="Racz N."/>
            <person name="Riley R."/>
            <person name="Savchenko A."/>
            <person name="Shiryaev A."/>
            <person name="Soop K."/>
            <person name="Spirin V."/>
            <person name="Szebenyi C."/>
            <person name="Tomsovsky M."/>
            <person name="Tulloss R.E."/>
            <person name="Uehling J."/>
            <person name="Grigoriev I.V."/>
            <person name="Vagvolgyi C."/>
            <person name="Papp T."/>
            <person name="Martin F.M."/>
            <person name="Miettinen O."/>
            <person name="Hibbett D.S."/>
            <person name="Nagy L.G."/>
        </authorList>
    </citation>
    <scope>NUCLEOTIDE SEQUENCE [LARGE SCALE GENOMIC DNA]</scope>
    <source>
        <strain evidence="3 4">OMC1185</strain>
    </source>
</reference>
<dbReference type="GO" id="GO:0004672">
    <property type="term" value="F:protein kinase activity"/>
    <property type="evidence" value="ECO:0007669"/>
    <property type="project" value="InterPro"/>
</dbReference>
<dbReference type="SUPFAM" id="SSF56112">
    <property type="entry name" value="Protein kinase-like (PK-like)"/>
    <property type="match status" value="1"/>
</dbReference>
<evidence type="ECO:0000313" key="4">
    <source>
        <dbReference type="Proteomes" id="UP000305948"/>
    </source>
</evidence>
<evidence type="ECO:0000259" key="2">
    <source>
        <dbReference type="PROSITE" id="PS50011"/>
    </source>
</evidence>
<feature type="compositionally biased region" description="Acidic residues" evidence="1">
    <location>
        <begin position="652"/>
        <end position="662"/>
    </location>
</feature>
<dbReference type="PROSITE" id="PS50011">
    <property type="entry name" value="PROTEIN_KINASE_DOM"/>
    <property type="match status" value="1"/>
</dbReference>
<feature type="domain" description="Protein kinase" evidence="2">
    <location>
        <begin position="310"/>
        <end position="730"/>
    </location>
</feature>
<dbReference type="InterPro" id="IPR011009">
    <property type="entry name" value="Kinase-like_dom_sf"/>
</dbReference>